<reference evidence="3" key="1">
    <citation type="submission" date="2021-02" db="EMBL/GenBank/DDBJ databases">
        <authorList>
            <person name="Nowell W R."/>
        </authorList>
    </citation>
    <scope>NUCLEOTIDE SEQUENCE</scope>
</reference>
<dbReference type="CDD" id="cd05819">
    <property type="entry name" value="NHL"/>
    <property type="match status" value="1"/>
</dbReference>
<dbReference type="SUPFAM" id="SSF101898">
    <property type="entry name" value="NHL repeat"/>
    <property type="match status" value="1"/>
</dbReference>
<sequence length="200" mass="21701">EGVTVATFLYYPVQIFVDSKQSIYIADTANNSVVKWEHGKQNGKIVVSTRKRCEGVFVDEHGYIYVAETDRHCIVKYGPHSSSNGTVVAGICDRNGSSLSQLSSPAGIYVTTNGTMYIADRNNHRVQKWNAHASEGVTVAGTGSSGNDLASLSYPRQVIVDQQGTLYIADSVNHRVLQWEAEYVAGKIIVGGKCVDATIN</sequence>
<dbReference type="Proteomes" id="UP000663844">
    <property type="component" value="Unassembled WGS sequence"/>
</dbReference>
<feature type="non-terminal residue" evidence="3">
    <location>
        <position position="200"/>
    </location>
</feature>
<protein>
    <submittedName>
        <fullName evidence="3">Uncharacterized protein</fullName>
    </submittedName>
</protein>
<dbReference type="InterPro" id="IPR011042">
    <property type="entry name" value="6-blade_b-propeller_TolB-like"/>
</dbReference>
<name>A0A820LVK6_9BILA</name>
<dbReference type="PANTHER" id="PTHR46388:SF2">
    <property type="entry name" value="NHL REPEAT-CONTAINING PROTEIN 2"/>
    <property type="match status" value="1"/>
</dbReference>
<dbReference type="PROSITE" id="PS51125">
    <property type="entry name" value="NHL"/>
    <property type="match status" value="1"/>
</dbReference>
<evidence type="ECO:0000313" key="3">
    <source>
        <dbReference type="EMBL" id="CAF4363963.1"/>
    </source>
</evidence>
<dbReference type="Pfam" id="PF01436">
    <property type="entry name" value="NHL"/>
    <property type="match status" value="2"/>
</dbReference>
<evidence type="ECO:0000313" key="4">
    <source>
        <dbReference type="Proteomes" id="UP000663844"/>
    </source>
</evidence>
<evidence type="ECO:0000256" key="2">
    <source>
        <dbReference type="PROSITE-ProRule" id="PRU00504"/>
    </source>
</evidence>
<organism evidence="3 4">
    <name type="scientific">Adineta steineri</name>
    <dbReference type="NCBI Taxonomy" id="433720"/>
    <lineage>
        <taxon>Eukaryota</taxon>
        <taxon>Metazoa</taxon>
        <taxon>Spiralia</taxon>
        <taxon>Gnathifera</taxon>
        <taxon>Rotifera</taxon>
        <taxon>Eurotatoria</taxon>
        <taxon>Bdelloidea</taxon>
        <taxon>Adinetida</taxon>
        <taxon>Adinetidae</taxon>
        <taxon>Adineta</taxon>
    </lineage>
</organism>
<dbReference type="Gene3D" id="2.40.10.500">
    <property type="match status" value="1"/>
</dbReference>
<evidence type="ECO:0000256" key="1">
    <source>
        <dbReference type="ARBA" id="ARBA00022737"/>
    </source>
</evidence>
<accession>A0A820LVK6</accession>
<dbReference type="EMBL" id="CAJOAZ010022244">
    <property type="protein sequence ID" value="CAF4363963.1"/>
    <property type="molecule type" value="Genomic_DNA"/>
</dbReference>
<proteinExistence type="predicted"/>
<feature type="repeat" description="NHL" evidence="2">
    <location>
        <begin position="89"/>
        <end position="132"/>
    </location>
</feature>
<dbReference type="AlphaFoldDB" id="A0A820LVK6"/>
<feature type="non-terminal residue" evidence="3">
    <location>
        <position position="1"/>
    </location>
</feature>
<dbReference type="Gene3D" id="2.120.10.30">
    <property type="entry name" value="TolB, C-terminal domain"/>
    <property type="match status" value="1"/>
</dbReference>
<gene>
    <name evidence="3" type="ORF">OXD698_LOCUS49468</name>
</gene>
<comment type="caution">
    <text evidence="3">The sequence shown here is derived from an EMBL/GenBank/DDBJ whole genome shotgun (WGS) entry which is preliminary data.</text>
</comment>
<dbReference type="PANTHER" id="PTHR46388">
    <property type="entry name" value="NHL REPEAT-CONTAINING PROTEIN 2"/>
    <property type="match status" value="1"/>
</dbReference>
<keyword evidence="1" id="KW-0677">Repeat</keyword>
<dbReference type="InterPro" id="IPR001258">
    <property type="entry name" value="NHL_repeat"/>
</dbReference>